<dbReference type="InterPro" id="IPR052709">
    <property type="entry name" value="Transposase-MT_Hybrid"/>
</dbReference>
<sequence length="158" mass="18876">MICQDLNNQSADINFIKNIITGDETWVYSYDREKKLQSSQWETKFSPQPKKAHQVRSSVKTMLIVFYDIEGIFHYEFVSRGQIVNQVFYKDVLIRLQERIRKKRPEKWRSEIWYLHHDNAPTHSALSIREFLAEKKIPAVPHPPYSPDLAPYDFFSRE</sequence>
<dbReference type="InterPro" id="IPR036397">
    <property type="entry name" value="RNaseH_sf"/>
</dbReference>
<dbReference type="Gene3D" id="3.30.420.10">
    <property type="entry name" value="Ribonuclease H-like superfamily/Ribonuclease H"/>
    <property type="match status" value="1"/>
</dbReference>
<dbReference type="OrthoDB" id="6594069at2759"/>
<gene>
    <name evidence="1" type="ORF">g.75116</name>
</gene>
<dbReference type="Pfam" id="PF01359">
    <property type="entry name" value="Transposase_1"/>
    <property type="match status" value="1"/>
</dbReference>
<evidence type="ECO:0000313" key="1">
    <source>
        <dbReference type="EMBL" id="MBY73430.1"/>
    </source>
</evidence>
<organism evidence="1">
    <name type="scientific">Sipha flava</name>
    <name type="common">yellow sugarcane aphid</name>
    <dbReference type="NCBI Taxonomy" id="143950"/>
    <lineage>
        <taxon>Eukaryota</taxon>
        <taxon>Metazoa</taxon>
        <taxon>Ecdysozoa</taxon>
        <taxon>Arthropoda</taxon>
        <taxon>Hexapoda</taxon>
        <taxon>Insecta</taxon>
        <taxon>Pterygota</taxon>
        <taxon>Neoptera</taxon>
        <taxon>Paraneoptera</taxon>
        <taxon>Hemiptera</taxon>
        <taxon>Sternorrhyncha</taxon>
        <taxon>Aphidomorpha</taxon>
        <taxon>Aphidoidea</taxon>
        <taxon>Aphididae</taxon>
        <taxon>Sipha</taxon>
    </lineage>
</organism>
<proteinExistence type="predicted"/>
<dbReference type="EMBL" id="GGMS01004227">
    <property type="protein sequence ID" value="MBY73430.1"/>
    <property type="molecule type" value="Transcribed_RNA"/>
</dbReference>
<dbReference type="PANTHER" id="PTHR46060">
    <property type="entry name" value="MARINER MOS1 TRANSPOSASE-LIKE PROTEIN"/>
    <property type="match status" value="1"/>
</dbReference>
<dbReference type="InterPro" id="IPR001888">
    <property type="entry name" value="Transposase_1"/>
</dbReference>
<protein>
    <submittedName>
        <fullName evidence="1">Mariner Mos1 transposase</fullName>
    </submittedName>
</protein>
<dbReference type="GO" id="GO:0003676">
    <property type="term" value="F:nucleic acid binding"/>
    <property type="evidence" value="ECO:0007669"/>
    <property type="project" value="InterPro"/>
</dbReference>
<dbReference type="AlphaFoldDB" id="A0A2S2Q787"/>
<reference evidence="1" key="1">
    <citation type="submission" date="2018-04" db="EMBL/GenBank/DDBJ databases">
        <title>Transcriptome assembly of Sipha flava.</title>
        <authorList>
            <person name="Scully E.D."/>
            <person name="Geib S.M."/>
            <person name="Palmer N.A."/>
            <person name="Koch K."/>
            <person name="Bradshaw J."/>
            <person name="Heng-Moss T."/>
            <person name="Sarath G."/>
        </authorList>
    </citation>
    <scope>NUCLEOTIDE SEQUENCE</scope>
</reference>
<accession>A0A2S2Q787</accession>
<name>A0A2S2Q787_9HEMI</name>
<dbReference type="PANTHER" id="PTHR46060:SF1">
    <property type="entry name" value="MARINER MOS1 TRANSPOSASE-LIKE PROTEIN"/>
    <property type="match status" value="1"/>
</dbReference>